<dbReference type="Pfam" id="PF01381">
    <property type="entry name" value="HTH_3"/>
    <property type="match status" value="1"/>
</dbReference>
<proteinExistence type="predicted"/>
<protein>
    <recommendedName>
        <fullName evidence="1">HTH cro/C1-type domain-containing protein</fullName>
    </recommendedName>
</protein>
<reference evidence="2 3" key="2">
    <citation type="submission" date="2020-05" db="EMBL/GenBank/DDBJ databases">
        <title>Draft genome sequence of Desulfovibrio sp. strainFSS-1.</title>
        <authorList>
            <person name="Shimoshige H."/>
            <person name="Kobayashi H."/>
            <person name="Maekawa T."/>
        </authorList>
    </citation>
    <scope>NUCLEOTIDE SEQUENCE [LARGE SCALE GENOMIC DNA]</scope>
    <source>
        <strain evidence="2 3">SIID29052-01</strain>
    </source>
</reference>
<dbReference type="EMBL" id="BLTE01000001">
    <property type="protein sequence ID" value="GFK92215.1"/>
    <property type="molecule type" value="Genomic_DNA"/>
</dbReference>
<evidence type="ECO:0000313" key="3">
    <source>
        <dbReference type="Proteomes" id="UP000494245"/>
    </source>
</evidence>
<gene>
    <name evidence="2" type="ORF">NNJEOMEG_00037</name>
</gene>
<evidence type="ECO:0000259" key="1">
    <source>
        <dbReference type="PROSITE" id="PS50943"/>
    </source>
</evidence>
<dbReference type="SUPFAM" id="SSF47413">
    <property type="entry name" value="lambda repressor-like DNA-binding domains"/>
    <property type="match status" value="1"/>
</dbReference>
<dbReference type="RefSeq" id="WP_173080146.1">
    <property type="nucleotide sequence ID" value="NZ_BLTE01000001.1"/>
</dbReference>
<name>A0A6V8LVE3_9BACT</name>
<reference evidence="2 3" key="1">
    <citation type="submission" date="2020-04" db="EMBL/GenBank/DDBJ databases">
        <authorList>
            <consortium name="Desulfovibrio sp. FSS-1 genome sequencing consortium"/>
            <person name="Shimoshige H."/>
            <person name="Kobayashi H."/>
            <person name="Maekawa T."/>
        </authorList>
    </citation>
    <scope>NUCLEOTIDE SEQUENCE [LARGE SCALE GENOMIC DNA]</scope>
    <source>
        <strain evidence="2 3">SIID29052-01</strain>
    </source>
</reference>
<organism evidence="2 3">
    <name type="scientific">Fundidesulfovibrio magnetotacticus</name>
    <dbReference type="NCBI Taxonomy" id="2730080"/>
    <lineage>
        <taxon>Bacteria</taxon>
        <taxon>Pseudomonadati</taxon>
        <taxon>Thermodesulfobacteriota</taxon>
        <taxon>Desulfovibrionia</taxon>
        <taxon>Desulfovibrionales</taxon>
        <taxon>Desulfovibrionaceae</taxon>
        <taxon>Fundidesulfovibrio</taxon>
    </lineage>
</organism>
<feature type="domain" description="HTH cro/C1-type" evidence="1">
    <location>
        <begin position="29"/>
        <end position="60"/>
    </location>
</feature>
<dbReference type="InterPro" id="IPR001387">
    <property type="entry name" value="Cro/C1-type_HTH"/>
</dbReference>
<comment type="caution">
    <text evidence="2">The sequence shown here is derived from an EMBL/GenBank/DDBJ whole genome shotgun (WGS) entry which is preliminary data.</text>
</comment>
<dbReference type="CDD" id="cd00093">
    <property type="entry name" value="HTH_XRE"/>
    <property type="match status" value="1"/>
</dbReference>
<evidence type="ECO:0000313" key="2">
    <source>
        <dbReference type="EMBL" id="GFK92215.1"/>
    </source>
</evidence>
<dbReference type="PROSITE" id="PS50943">
    <property type="entry name" value="HTH_CROC1"/>
    <property type="match status" value="1"/>
</dbReference>
<accession>A0A6V8LVE3</accession>
<dbReference type="AlphaFoldDB" id="A0A6V8LVE3"/>
<sequence length="71" mass="7786">MADLSNIDLHDLAGHLEEALVHHGVNSMELARRSGVGQSTLSRILSGKQKHTKTSVLAKLLPFFLAKRRPS</sequence>
<dbReference type="InterPro" id="IPR010982">
    <property type="entry name" value="Lambda_DNA-bd_dom_sf"/>
</dbReference>
<keyword evidence="3" id="KW-1185">Reference proteome</keyword>
<dbReference type="GO" id="GO:0003677">
    <property type="term" value="F:DNA binding"/>
    <property type="evidence" value="ECO:0007669"/>
    <property type="project" value="InterPro"/>
</dbReference>
<dbReference type="Proteomes" id="UP000494245">
    <property type="component" value="Unassembled WGS sequence"/>
</dbReference>
<dbReference type="Gene3D" id="1.10.260.40">
    <property type="entry name" value="lambda repressor-like DNA-binding domains"/>
    <property type="match status" value="1"/>
</dbReference>